<dbReference type="InterPro" id="IPR028082">
    <property type="entry name" value="Peripla_BP_I"/>
</dbReference>
<dbReference type="SUPFAM" id="SSF47413">
    <property type="entry name" value="lambda repressor-like DNA-binding domains"/>
    <property type="match status" value="1"/>
</dbReference>
<dbReference type="PROSITE" id="PS00356">
    <property type="entry name" value="HTH_LACI_1"/>
    <property type="match status" value="1"/>
</dbReference>
<keyword evidence="3" id="KW-0804">Transcription</keyword>
<organism evidence="5 6">
    <name type="scientific">Microcella alkaliphila</name>
    <dbReference type="NCBI Taxonomy" id="279828"/>
    <lineage>
        <taxon>Bacteria</taxon>
        <taxon>Bacillati</taxon>
        <taxon>Actinomycetota</taxon>
        <taxon>Actinomycetes</taxon>
        <taxon>Micrococcales</taxon>
        <taxon>Microbacteriaceae</taxon>
        <taxon>Microcella</taxon>
    </lineage>
</organism>
<dbReference type="SMART" id="SM00354">
    <property type="entry name" value="HTH_LACI"/>
    <property type="match status" value="1"/>
</dbReference>
<dbReference type="InterPro" id="IPR010982">
    <property type="entry name" value="Lambda_DNA-bd_dom_sf"/>
</dbReference>
<dbReference type="Pfam" id="PF13377">
    <property type="entry name" value="Peripla_BP_3"/>
    <property type="match status" value="1"/>
</dbReference>
<protein>
    <submittedName>
        <fullName evidence="5">Transcriptional regulator</fullName>
    </submittedName>
</protein>
<keyword evidence="1" id="KW-0805">Transcription regulation</keyword>
<evidence type="ECO:0000256" key="2">
    <source>
        <dbReference type="ARBA" id="ARBA00023125"/>
    </source>
</evidence>
<dbReference type="EMBL" id="AP017315">
    <property type="protein sequence ID" value="BAU31184.1"/>
    <property type="molecule type" value="Genomic_DNA"/>
</dbReference>
<dbReference type="PROSITE" id="PS50932">
    <property type="entry name" value="HTH_LACI_2"/>
    <property type="match status" value="1"/>
</dbReference>
<dbReference type="AlphaFoldDB" id="A0A0U5B5J4"/>
<dbReference type="Proteomes" id="UP000218965">
    <property type="component" value="Chromosome"/>
</dbReference>
<evidence type="ECO:0000256" key="3">
    <source>
        <dbReference type="ARBA" id="ARBA00023163"/>
    </source>
</evidence>
<name>A0A0U5B5J4_9MICO</name>
<sequence>MGRMPTVDDVAQAAGVSRQTVSNVLNSPAIVRETTRERVERAIADLGYRPHASARRLRTRRSSTIGIRLDPLRDGISGAVLDRFVHKLAEQADARDLRVMIFTADGPDDELAHIRRLHDGSDVDAFVLIGTVHGDVRQQWLIEHRVPFVSFGRPWGGDLADPRHRWVDVDGRAGVRDAVNRLRASGAERVAWIGWPSPSGTGDERRAGWAEACGLDGATQAALSRSTEDGVEQGAALARELLSGATAPDAIVCASDSLALGALMAATAAGRPDLPIVGFDNTPVASAVGLSSVDQPLDEVVAAALELLFGESGGDVRPNPDSNEEPTNRLLVPRLVERRSSHLALGGTTGA</sequence>
<keyword evidence="2" id="KW-0238">DNA-binding</keyword>
<evidence type="ECO:0000313" key="6">
    <source>
        <dbReference type="Proteomes" id="UP000218965"/>
    </source>
</evidence>
<dbReference type="Pfam" id="PF00356">
    <property type="entry name" value="LacI"/>
    <property type="match status" value="1"/>
</dbReference>
<reference evidence="5 6" key="2">
    <citation type="submission" date="2016-01" db="EMBL/GenBank/DDBJ databases">
        <title>Microcella alkaliphila JAM AC0309 whole genome shotgun sequence.</title>
        <authorList>
            <person name="Kurata A."/>
            <person name="Hirose Y."/>
            <person name="Kishimoto N."/>
            <person name="Kobayashi T."/>
        </authorList>
    </citation>
    <scope>NUCLEOTIDE SEQUENCE [LARGE SCALE GENOMIC DNA]</scope>
    <source>
        <strain evidence="5 6">JAM AC0309</strain>
    </source>
</reference>
<evidence type="ECO:0000313" key="5">
    <source>
        <dbReference type="EMBL" id="BAU31184.1"/>
    </source>
</evidence>
<evidence type="ECO:0000259" key="4">
    <source>
        <dbReference type="PROSITE" id="PS50932"/>
    </source>
</evidence>
<dbReference type="KEGG" id="malk:MalAC0309_0309"/>
<feature type="domain" description="HTH lacI-type" evidence="4">
    <location>
        <begin position="5"/>
        <end position="59"/>
    </location>
</feature>
<dbReference type="InterPro" id="IPR046335">
    <property type="entry name" value="LacI/GalR-like_sensor"/>
</dbReference>
<dbReference type="Gene3D" id="3.40.50.2300">
    <property type="match status" value="2"/>
</dbReference>
<dbReference type="GO" id="GO:0000976">
    <property type="term" value="F:transcription cis-regulatory region binding"/>
    <property type="evidence" value="ECO:0007669"/>
    <property type="project" value="TreeGrafter"/>
</dbReference>
<proteinExistence type="predicted"/>
<dbReference type="SUPFAM" id="SSF53822">
    <property type="entry name" value="Periplasmic binding protein-like I"/>
    <property type="match status" value="1"/>
</dbReference>
<evidence type="ECO:0000256" key="1">
    <source>
        <dbReference type="ARBA" id="ARBA00023015"/>
    </source>
</evidence>
<dbReference type="OrthoDB" id="3430936at2"/>
<dbReference type="PANTHER" id="PTHR30146:SF109">
    <property type="entry name" value="HTH-TYPE TRANSCRIPTIONAL REGULATOR GALS"/>
    <property type="match status" value="1"/>
</dbReference>
<dbReference type="InterPro" id="IPR000843">
    <property type="entry name" value="HTH_LacI"/>
</dbReference>
<dbReference type="RefSeq" id="WP_096420219.1">
    <property type="nucleotide sequence ID" value="NZ_AP017315.1"/>
</dbReference>
<reference evidence="6" key="1">
    <citation type="submission" date="2015-12" db="EMBL/GenBank/DDBJ databases">
        <authorList>
            <person name="Shamseldin A."/>
            <person name="Moawad H."/>
            <person name="Abd El-Rahim W.M."/>
            <person name="Sadowsky M.J."/>
        </authorList>
    </citation>
    <scope>NUCLEOTIDE SEQUENCE [LARGE SCALE GENOMIC DNA]</scope>
    <source>
        <strain evidence="6">JAM AC0309</strain>
    </source>
</reference>
<dbReference type="PANTHER" id="PTHR30146">
    <property type="entry name" value="LACI-RELATED TRANSCRIPTIONAL REPRESSOR"/>
    <property type="match status" value="1"/>
</dbReference>
<dbReference type="CDD" id="cd01392">
    <property type="entry name" value="HTH_LacI"/>
    <property type="match status" value="1"/>
</dbReference>
<accession>A0A0U5B5J4</accession>
<gene>
    <name evidence="5" type="ORF">MalAC0309_0309</name>
</gene>
<dbReference type="GO" id="GO:0003700">
    <property type="term" value="F:DNA-binding transcription factor activity"/>
    <property type="evidence" value="ECO:0007669"/>
    <property type="project" value="TreeGrafter"/>
</dbReference>
<dbReference type="Gene3D" id="1.10.260.40">
    <property type="entry name" value="lambda repressor-like DNA-binding domains"/>
    <property type="match status" value="1"/>
</dbReference>